<feature type="transmembrane region" description="Helical" evidence="6">
    <location>
        <begin position="202"/>
        <end position="219"/>
    </location>
</feature>
<feature type="domain" description="ABC3 transporter permease C-terminal" evidence="7">
    <location>
        <begin position="85"/>
        <end position="178"/>
    </location>
</feature>
<evidence type="ECO:0000259" key="7">
    <source>
        <dbReference type="Pfam" id="PF02687"/>
    </source>
</evidence>
<evidence type="ECO:0000256" key="2">
    <source>
        <dbReference type="ARBA" id="ARBA00022475"/>
    </source>
</evidence>
<gene>
    <name evidence="8" type="ORF">AHIS1636_25620</name>
</gene>
<feature type="transmembrane region" description="Helical" evidence="6">
    <location>
        <begin position="156"/>
        <end position="181"/>
    </location>
</feature>
<evidence type="ECO:0000256" key="6">
    <source>
        <dbReference type="SAM" id="Phobius"/>
    </source>
</evidence>
<feature type="transmembrane region" description="Helical" evidence="6">
    <location>
        <begin position="378"/>
        <end position="399"/>
    </location>
</feature>
<dbReference type="Proteomes" id="UP001209654">
    <property type="component" value="Unassembled WGS sequence"/>
</dbReference>
<comment type="caution">
    <text evidence="8">The sequence shown here is derived from an EMBL/GenBank/DDBJ whole genome shotgun (WGS) entry which is preliminary data.</text>
</comment>
<keyword evidence="2" id="KW-1003">Cell membrane</keyword>
<reference evidence="8 9" key="1">
    <citation type="journal article" date="2023" name="Int. J. Syst. Evol. Microbiol.">
        <title>Arthrobacter mangrovi sp. nov., an actinobacterium isolated from the rhizosphere of a mangrove.</title>
        <authorList>
            <person name="Hamada M."/>
            <person name="Saitou S."/>
            <person name="Enomoto N."/>
            <person name="Nanri K."/>
            <person name="Hidaka K."/>
            <person name="Miura T."/>
            <person name="Tamura T."/>
        </authorList>
    </citation>
    <scope>NUCLEOTIDE SEQUENCE [LARGE SCALE GENOMIC DNA]</scope>
    <source>
        <strain evidence="8 9">NBRC 112813</strain>
    </source>
</reference>
<comment type="subcellular location">
    <subcellularLocation>
        <location evidence="1">Cell membrane</location>
        <topology evidence="1">Multi-pass membrane protein</topology>
    </subcellularLocation>
</comment>
<feature type="transmembrane region" description="Helical" evidence="6">
    <location>
        <begin position="405"/>
        <end position="427"/>
    </location>
</feature>
<feature type="transmembrane region" description="Helical" evidence="6">
    <location>
        <begin position="225"/>
        <end position="252"/>
    </location>
</feature>
<evidence type="ECO:0000256" key="3">
    <source>
        <dbReference type="ARBA" id="ARBA00022692"/>
    </source>
</evidence>
<protein>
    <submittedName>
        <fullName evidence="8">Permease</fullName>
    </submittedName>
</protein>
<dbReference type="RefSeq" id="WP_264796219.1">
    <property type="nucleotide sequence ID" value="NZ_BRVS01000012.1"/>
</dbReference>
<keyword evidence="4 6" id="KW-1133">Transmembrane helix</keyword>
<feature type="transmembrane region" description="Helical" evidence="6">
    <location>
        <begin position="110"/>
        <end position="136"/>
    </location>
</feature>
<dbReference type="EMBL" id="BRVS01000012">
    <property type="protein sequence ID" value="GLB68120.1"/>
    <property type="molecule type" value="Genomic_DNA"/>
</dbReference>
<sequence>MSTAVVDFRSAVRLAWLLARPGAAGGSAAGLPVLAFGLVTALLLIVLAGALSFFRWQDPAAGLYQLLAVLALVLLVLPLLTLGGAAARLSARRRDDRLSTLRLLGATPSTVGIITVLESTALAAAGAVAGVAGYLLLAPLVQLIEFRGAPIGTAFWLNPLAVAGVAAAVVLLAAASAAAGLGKVVISPLGVRTRQAPAKVHWFRGVLGALVIVAGYAAVSTGYASAAIAIAVVLGTFAAGLAVLNLLGPWVVAVLGRRQLRKASTAGKLLAARAILESPKAAWRQVSGVAMTSFVAVFGGTGAALAGSSPQETMGPEQFIAGDIRTGILITIGVSFLMVACSAGVNQASAVLDRADLYSSLDRLGMPRHVMDRARIRAVMLPLLLVSLGSAAVAALLVLPLAGLALVMAPLSVLTIAACLAAGIGVVRGGLWATGPVMAKVLEPAR</sequence>
<accession>A0ABQ5MVU7</accession>
<evidence type="ECO:0000256" key="1">
    <source>
        <dbReference type="ARBA" id="ARBA00004651"/>
    </source>
</evidence>
<feature type="transmembrane region" description="Helical" evidence="6">
    <location>
        <begin position="326"/>
        <end position="345"/>
    </location>
</feature>
<feature type="transmembrane region" description="Helical" evidence="6">
    <location>
        <begin position="286"/>
        <end position="306"/>
    </location>
</feature>
<proteinExistence type="predicted"/>
<name>A0ABQ5MVU7_9MICC</name>
<keyword evidence="5 6" id="KW-0472">Membrane</keyword>
<organism evidence="8 9">
    <name type="scientific">Arthrobacter mangrovi</name>
    <dbReference type="NCBI Taxonomy" id="2966350"/>
    <lineage>
        <taxon>Bacteria</taxon>
        <taxon>Bacillati</taxon>
        <taxon>Actinomycetota</taxon>
        <taxon>Actinomycetes</taxon>
        <taxon>Micrococcales</taxon>
        <taxon>Micrococcaceae</taxon>
        <taxon>Arthrobacter</taxon>
    </lineage>
</organism>
<evidence type="ECO:0000313" key="9">
    <source>
        <dbReference type="Proteomes" id="UP001209654"/>
    </source>
</evidence>
<keyword evidence="9" id="KW-1185">Reference proteome</keyword>
<feature type="transmembrane region" description="Helical" evidence="6">
    <location>
        <begin position="33"/>
        <end position="54"/>
    </location>
</feature>
<dbReference type="InterPro" id="IPR003838">
    <property type="entry name" value="ABC3_permease_C"/>
</dbReference>
<dbReference type="Pfam" id="PF02687">
    <property type="entry name" value="FtsX"/>
    <property type="match status" value="1"/>
</dbReference>
<evidence type="ECO:0000256" key="4">
    <source>
        <dbReference type="ARBA" id="ARBA00022989"/>
    </source>
</evidence>
<feature type="transmembrane region" description="Helical" evidence="6">
    <location>
        <begin position="66"/>
        <end position="89"/>
    </location>
</feature>
<evidence type="ECO:0000256" key="5">
    <source>
        <dbReference type="ARBA" id="ARBA00023136"/>
    </source>
</evidence>
<keyword evidence="3 6" id="KW-0812">Transmembrane</keyword>
<evidence type="ECO:0000313" key="8">
    <source>
        <dbReference type="EMBL" id="GLB68120.1"/>
    </source>
</evidence>